<proteinExistence type="predicted"/>
<gene>
    <name evidence="1" type="ORF">DAPPUDRAFT_236855</name>
</gene>
<dbReference type="AlphaFoldDB" id="E9G238"/>
<dbReference type="HOGENOM" id="CLU_2361864_0_0_1"/>
<name>E9G238_DAPPU</name>
<dbReference type="Proteomes" id="UP000000305">
    <property type="component" value="Unassembled WGS sequence"/>
</dbReference>
<sequence length="96" mass="10580">MNISAIPMTYQPQGRMSCIRDAVGLTYSPQGGMSCISDAVGSVRLPFIYWTQLRQTALVRASKYVVTVGYPIDPPFIVNSGRDTSYTENVQVTDNL</sequence>
<evidence type="ECO:0000313" key="1">
    <source>
        <dbReference type="EMBL" id="EFX86372.1"/>
    </source>
</evidence>
<accession>E9G238</accession>
<evidence type="ECO:0000313" key="2">
    <source>
        <dbReference type="Proteomes" id="UP000000305"/>
    </source>
</evidence>
<dbReference type="InParanoid" id="E9G238"/>
<dbReference type="EMBL" id="GL732530">
    <property type="protein sequence ID" value="EFX86372.1"/>
    <property type="molecule type" value="Genomic_DNA"/>
</dbReference>
<organism evidence="1 2">
    <name type="scientific">Daphnia pulex</name>
    <name type="common">Water flea</name>
    <dbReference type="NCBI Taxonomy" id="6669"/>
    <lineage>
        <taxon>Eukaryota</taxon>
        <taxon>Metazoa</taxon>
        <taxon>Ecdysozoa</taxon>
        <taxon>Arthropoda</taxon>
        <taxon>Crustacea</taxon>
        <taxon>Branchiopoda</taxon>
        <taxon>Diplostraca</taxon>
        <taxon>Cladocera</taxon>
        <taxon>Anomopoda</taxon>
        <taxon>Daphniidae</taxon>
        <taxon>Daphnia</taxon>
    </lineage>
</organism>
<keyword evidence="2" id="KW-1185">Reference proteome</keyword>
<protein>
    <submittedName>
        <fullName evidence="1">Uncharacterized protein</fullName>
    </submittedName>
</protein>
<dbReference type="KEGG" id="dpx:DAPPUDRAFT_236855"/>
<reference evidence="1 2" key="1">
    <citation type="journal article" date="2011" name="Science">
        <title>The ecoresponsive genome of Daphnia pulex.</title>
        <authorList>
            <person name="Colbourne J.K."/>
            <person name="Pfrender M.E."/>
            <person name="Gilbert D."/>
            <person name="Thomas W.K."/>
            <person name="Tucker A."/>
            <person name="Oakley T.H."/>
            <person name="Tokishita S."/>
            <person name="Aerts A."/>
            <person name="Arnold G.J."/>
            <person name="Basu M.K."/>
            <person name="Bauer D.J."/>
            <person name="Caceres C.E."/>
            <person name="Carmel L."/>
            <person name="Casola C."/>
            <person name="Choi J.H."/>
            <person name="Detter J.C."/>
            <person name="Dong Q."/>
            <person name="Dusheyko S."/>
            <person name="Eads B.D."/>
            <person name="Frohlich T."/>
            <person name="Geiler-Samerotte K.A."/>
            <person name="Gerlach D."/>
            <person name="Hatcher P."/>
            <person name="Jogdeo S."/>
            <person name="Krijgsveld J."/>
            <person name="Kriventseva E.V."/>
            <person name="Kultz D."/>
            <person name="Laforsch C."/>
            <person name="Lindquist E."/>
            <person name="Lopez J."/>
            <person name="Manak J.R."/>
            <person name="Muller J."/>
            <person name="Pangilinan J."/>
            <person name="Patwardhan R.P."/>
            <person name="Pitluck S."/>
            <person name="Pritham E.J."/>
            <person name="Rechtsteiner A."/>
            <person name="Rho M."/>
            <person name="Rogozin I.B."/>
            <person name="Sakarya O."/>
            <person name="Salamov A."/>
            <person name="Schaack S."/>
            <person name="Shapiro H."/>
            <person name="Shiga Y."/>
            <person name="Skalitzky C."/>
            <person name="Smith Z."/>
            <person name="Souvorov A."/>
            <person name="Sung W."/>
            <person name="Tang Z."/>
            <person name="Tsuchiya D."/>
            <person name="Tu H."/>
            <person name="Vos H."/>
            <person name="Wang M."/>
            <person name="Wolf Y.I."/>
            <person name="Yamagata H."/>
            <person name="Yamada T."/>
            <person name="Ye Y."/>
            <person name="Shaw J.R."/>
            <person name="Andrews J."/>
            <person name="Crease T.J."/>
            <person name="Tang H."/>
            <person name="Lucas S.M."/>
            <person name="Robertson H.M."/>
            <person name="Bork P."/>
            <person name="Koonin E.V."/>
            <person name="Zdobnov E.M."/>
            <person name="Grigoriev I.V."/>
            <person name="Lynch M."/>
            <person name="Boore J.L."/>
        </authorList>
    </citation>
    <scope>NUCLEOTIDE SEQUENCE [LARGE SCALE GENOMIC DNA]</scope>
</reference>